<evidence type="ECO:0000313" key="1">
    <source>
        <dbReference type="EMBL" id="WNG52457.1"/>
    </source>
</evidence>
<organism evidence="1 2">
    <name type="scientific">Archangium minus</name>
    <dbReference type="NCBI Taxonomy" id="83450"/>
    <lineage>
        <taxon>Bacteria</taxon>
        <taxon>Pseudomonadati</taxon>
        <taxon>Myxococcota</taxon>
        <taxon>Myxococcia</taxon>
        <taxon>Myxococcales</taxon>
        <taxon>Cystobacterineae</taxon>
        <taxon>Archangiaceae</taxon>
        <taxon>Archangium</taxon>
    </lineage>
</organism>
<gene>
    <name evidence="1" type="ORF">F0U60_18190</name>
</gene>
<dbReference type="Proteomes" id="UP001611383">
    <property type="component" value="Chromosome"/>
</dbReference>
<reference evidence="1 2" key="1">
    <citation type="submission" date="2019-08" db="EMBL/GenBank/DDBJ databases">
        <title>Archangium and Cystobacter genomes.</title>
        <authorList>
            <person name="Chen I.-C.K."/>
            <person name="Wielgoss S."/>
        </authorList>
    </citation>
    <scope>NUCLEOTIDE SEQUENCE [LARGE SCALE GENOMIC DNA]</scope>
    <source>
        <strain evidence="1 2">Cbm 6</strain>
    </source>
</reference>
<evidence type="ECO:0008006" key="3">
    <source>
        <dbReference type="Google" id="ProtNLM"/>
    </source>
</evidence>
<proteinExistence type="predicted"/>
<sequence>MGCTRAYIQNENVVYEFTTRDVIRDDCGLLASAAPEDLWDGKLHISGEVVRLEYGLEDALLVGRFLDGSAADSDVFAMDGSVANVSLPGKEAEAQCFVDQLTLHMEGTTRCATEFVGVLSVRYEQRIQQPGCACQLWVRYQAIQQDKSPCGSSS</sequence>
<protein>
    <recommendedName>
        <fullName evidence="3">Lipoprotein</fullName>
    </recommendedName>
</protein>
<dbReference type="EMBL" id="CP043494">
    <property type="protein sequence ID" value="WNG52457.1"/>
    <property type="molecule type" value="Genomic_DNA"/>
</dbReference>
<accession>A0ABY9XAM6</accession>
<name>A0ABY9XAM6_9BACT</name>
<evidence type="ECO:0000313" key="2">
    <source>
        <dbReference type="Proteomes" id="UP001611383"/>
    </source>
</evidence>
<keyword evidence="2" id="KW-1185">Reference proteome</keyword>